<comment type="subcellular location">
    <subcellularLocation>
        <location evidence="1">Cell membrane</location>
        <topology evidence="1">Multi-pass membrane protein</topology>
    </subcellularLocation>
    <subcellularLocation>
        <location evidence="8">Membrane</location>
        <topology evidence="8">Multi-pass membrane protein</topology>
    </subcellularLocation>
</comment>
<evidence type="ECO:0000256" key="2">
    <source>
        <dbReference type="ARBA" id="ARBA00022448"/>
    </source>
</evidence>
<dbReference type="AlphaFoldDB" id="A0A1G9TZ89"/>
<dbReference type="Proteomes" id="UP000214880">
    <property type="component" value="Unassembled WGS sequence"/>
</dbReference>
<evidence type="ECO:0000256" key="4">
    <source>
        <dbReference type="ARBA" id="ARBA00022692"/>
    </source>
</evidence>
<keyword evidence="4 9" id="KW-0812">Transmembrane</keyword>
<proteinExistence type="inferred from homology"/>
<name>A0A1G9TZ89_9FIRM</name>
<keyword evidence="2 8" id="KW-0813">Transport</keyword>
<dbReference type="Pfam" id="PF01618">
    <property type="entry name" value="MotA_ExbB"/>
    <property type="match status" value="1"/>
</dbReference>
<dbReference type="GO" id="GO:0017038">
    <property type="term" value="P:protein import"/>
    <property type="evidence" value="ECO:0007669"/>
    <property type="project" value="TreeGrafter"/>
</dbReference>
<dbReference type="PANTHER" id="PTHR30625">
    <property type="entry name" value="PROTEIN TOLQ"/>
    <property type="match status" value="1"/>
</dbReference>
<evidence type="ECO:0000313" key="11">
    <source>
        <dbReference type="EMBL" id="SDM53067.1"/>
    </source>
</evidence>
<keyword evidence="5 8" id="KW-0653">Protein transport</keyword>
<feature type="transmembrane region" description="Helical" evidence="9">
    <location>
        <begin position="158"/>
        <end position="179"/>
    </location>
</feature>
<protein>
    <submittedName>
        <fullName evidence="11">Biopolymer transport protein ExbB</fullName>
    </submittedName>
</protein>
<evidence type="ECO:0000256" key="3">
    <source>
        <dbReference type="ARBA" id="ARBA00022475"/>
    </source>
</evidence>
<comment type="similarity">
    <text evidence="8">Belongs to the exbB/tolQ family.</text>
</comment>
<dbReference type="GO" id="GO:0005886">
    <property type="term" value="C:plasma membrane"/>
    <property type="evidence" value="ECO:0007669"/>
    <property type="project" value="UniProtKB-SubCell"/>
</dbReference>
<feature type="domain" description="MotA/TolQ/ExbB proton channel" evidence="10">
    <location>
        <begin position="74"/>
        <end position="191"/>
    </location>
</feature>
<keyword evidence="12" id="KW-1185">Reference proteome</keyword>
<evidence type="ECO:0000256" key="6">
    <source>
        <dbReference type="ARBA" id="ARBA00022989"/>
    </source>
</evidence>
<evidence type="ECO:0000313" key="12">
    <source>
        <dbReference type="Proteomes" id="UP000214880"/>
    </source>
</evidence>
<reference evidence="11 12" key="1">
    <citation type="submission" date="2016-10" db="EMBL/GenBank/DDBJ databases">
        <authorList>
            <person name="de Groot N.N."/>
        </authorList>
    </citation>
    <scope>NUCLEOTIDE SEQUENCE [LARGE SCALE GENOMIC DNA]</scope>
    <source>
        <strain evidence="11 12">DSM 1736</strain>
    </source>
</reference>
<dbReference type="InterPro" id="IPR002898">
    <property type="entry name" value="MotA_ExbB_proton_chnl"/>
</dbReference>
<evidence type="ECO:0000256" key="1">
    <source>
        <dbReference type="ARBA" id="ARBA00004651"/>
    </source>
</evidence>
<gene>
    <name evidence="11" type="ORF">SAMN04488502_105141</name>
</gene>
<keyword evidence="7 9" id="KW-0472">Membrane</keyword>
<dbReference type="OrthoDB" id="4045at2"/>
<evidence type="ECO:0000256" key="9">
    <source>
        <dbReference type="SAM" id="Phobius"/>
    </source>
</evidence>
<organism evidence="11 12">
    <name type="scientific">Dendrosporobacter quercicolus</name>
    <dbReference type="NCBI Taxonomy" id="146817"/>
    <lineage>
        <taxon>Bacteria</taxon>
        <taxon>Bacillati</taxon>
        <taxon>Bacillota</taxon>
        <taxon>Negativicutes</taxon>
        <taxon>Selenomonadales</taxon>
        <taxon>Sporomusaceae</taxon>
        <taxon>Dendrosporobacter</taxon>
    </lineage>
</organism>
<dbReference type="STRING" id="146817.SAMN04488502_105141"/>
<keyword evidence="3" id="KW-1003">Cell membrane</keyword>
<evidence type="ECO:0000256" key="8">
    <source>
        <dbReference type="RuleBase" id="RU004057"/>
    </source>
</evidence>
<dbReference type="InterPro" id="IPR050790">
    <property type="entry name" value="ExbB/TolQ_transport"/>
</dbReference>
<dbReference type="EMBL" id="FNHB01000005">
    <property type="protein sequence ID" value="SDM53067.1"/>
    <property type="molecule type" value="Genomic_DNA"/>
</dbReference>
<sequence length="215" mass="22962">MDFIMNTIDLFHKGGPVMYLLLACSLFVVTISVERFLYYRSLNTDAKVFHNKLQTLLEKHNVNEAAQFCQQSSSAVAEVASAGLQANLRGAQADVAVEGAAALTCSRLREYLDDLSTIVTLSPLLGLLGTVIGMIGSFSVLNVQSGQPMAITGGVGEALIATATGLSVATLALVAHSYFSRQVNKLVTDVEQIAAMVIGYLPAKKTNRRDAHEIA</sequence>
<feature type="transmembrane region" description="Helical" evidence="9">
    <location>
        <begin position="115"/>
        <end position="138"/>
    </location>
</feature>
<dbReference type="PANTHER" id="PTHR30625:SF15">
    <property type="entry name" value="BIOPOLYMER TRANSPORT PROTEIN EXBB"/>
    <property type="match status" value="1"/>
</dbReference>
<dbReference type="RefSeq" id="WP_092073029.1">
    <property type="nucleotide sequence ID" value="NZ_FNHB01000005.1"/>
</dbReference>
<feature type="transmembrane region" description="Helical" evidence="9">
    <location>
        <begin position="17"/>
        <end position="37"/>
    </location>
</feature>
<keyword evidence="6 9" id="KW-1133">Transmembrane helix</keyword>
<evidence type="ECO:0000256" key="5">
    <source>
        <dbReference type="ARBA" id="ARBA00022927"/>
    </source>
</evidence>
<accession>A0A1G9TZ89</accession>
<evidence type="ECO:0000259" key="10">
    <source>
        <dbReference type="Pfam" id="PF01618"/>
    </source>
</evidence>
<evidence type="ECO:0000256" key="7">
    <source>
        <dbReference type="ARBA" id="ARBA00023136"/>
    </source>
</evidence>